<keyword evidence="2" id="KW-0812">Transmembrane</keyword>
<sequence length="98" mass="11088">MMYDDYSGGWGYALMFVGMALFWGLLILGIFLVIRYTSHSFPASPGASPALRSAEAVLAERFARGEIDETEYRRDGIQQSPEHSPRRENTLTPTTERR</sequence>
<evidence type="ECO:0000313" key="3">
    <source>
        <dbReference type="EMBL" id="SED95230.1"/>
    </source>
</evidence>
<proteinExistence type="predicted"/>
<protein>
    <submittedName>
        <fullName evidence="3">Putative membrane protein</fullName>
    </submittedName>
</protein>
<evidence type="ECO:0000313" key="4">
    <source>
        <dbReference type="Proteomes" id="UP000183561"/>
    </source>
</evidence>
<keyword evidence="2" id="KW-0472">Membrane</keyword>
<gene>
    <name evidence="3" type="ORF">SAMN04490239_9398</name>
</gene>
<dbReference type="EMBL" id="FNSV01000007">
    <property type="protein sequence ID" value="SED95230.1"/>
    <property type="molecule type" value="Genomic_DNA"/>
</dbReference>
<evidence type="ECO:0000256" key="2">
    <source>
        <dbReference type="SAM" id="Phobius"/>
    </source>
</evidence>
<keyword evidence="2" id="KW-1133">Transmembrane helix</keyword>
<dbReference type="Proteomes" id="UP000183561">
    <property type="component" value="Unassembled WGS sequence"/>
</dbReference>
<name>A0A1H5EVX3_9NOCA</name>
<feature type="region of interest" description="Disordered" evidence="1">
    <location>
        <begin position="69"/>
        <end position="98"/>
    </location>
</feature>
<organism evidence="3 4">
    <name type="scientific">Rhodococcus koreensis</name>
    <dbReference type="NCBI Taxonomy" id="99653"/>
    <lineage>
        <taxon>Bacteria</taxon>
        <taxon>Bacillati</taxon>
        <taxon>Actinomycetota</taxon>
        <taxon>Actinomycetes</taxon>
        <taxon>Mycobacteriales</taxon>
        <taxon>Nocardiaceae</taxon>
        <taxon>Rhodococcus</taxon>
    </lineage>
</organism>
<feature type="transmembrane region" description="Helical" evidence="2">
    <location>
        <begin position="12"/>
        <end position="34"/>
    </location>
</feature>
<evidence type="ECO:0000256" key="1">
    <source>
        <dbReference type="SAM" id="MobiDB-lite"/>
    </source>
</evidence>
<accession>A0A1H5EVX3</accession>
<reference evidence="4" key="1">
    <citation type="submission" date="2016-10" db="EMBL/GenBank/DDBJ databases">
        <authorList>
            <person name="Varghese N."/>
            <person name="Submissions S."/>
        </authorList>
    </citation>
    <scope>NUCLEOTIDE SEQUENCE [LARGE SCALE GENOMIC DNA]</scope>
    <source>
        <strain evidence="4">DSM 44498</strain>
    </source>
</reference>
<feature type="compositionally biased region" description="Basic and acidic residues" evidence="1">
    <location>
        <begin position="83"/>
        <end position="98"/>
    </location>
</feature>
<keyword evidence="4" id="KW-1185">Reference proteome</keyword>
<dbReference type="AlphaFoldDB" id="A0A1H5EVX3"/>